<reference evidence="1" key="1">
    <citation type="journal article" date="2021" name="PeerJ">
        <title>Extensive microbial diversity within the chicken gut microbiome revealed by metagenomics and culture.</title>
        <authorList>
            <person name="Gilroy R."/>
            <person name="Ravi A."/>
            <person name="Getino M."/>
            <person name="Pursley I."/>
            <person name="Horton D.L."/>
            <person name="Alikhan N.F."/>
            <person name="Baker D."/>
            <person name="Gharbi K."/>
            <person name="Hall N."/>
            <person name="Watson M."/>
            <person name="Adriaenssens E.M."/>
            <person name="Foster-Nyarko E."/>
            <person name="Jarju S."/>
            <person name="Secka A."/>
            <person name="Antonio M."/>
            <person name="Oren A."/>
            <person name="Chaudhuri R.R."/>
            <person name="La Ragione R."/>
            <person name="Hildebrand F."/>
            <person name="Pallen M.J."/>
        </authorList>
    </citation>
    <scope>NUCLEOTIDE SEQUENCE</scope>
    <source>
        <strain evidence="1">6019</strain>
    </source>
</reference>
<name>A0A921JCL9_9STAP</name>
<dbReference type="Gene3D" id="3.20.20.80">
    <property type="entry name" value="Glycosidases"/>
    <property type="match status" value="1"/>
</dbReference>
<reference evidence="1" key="2">
    <citation type="submission" date="2021-09" db="EMBL/GenBank/DDBJ databases">
        <authorList>
            <person name="Gilroy R."/>
        </authorList>
    </citation>
    <scope>NUCLEOTIDE SEQUENCE</scope>
    <source>
        <strain evidence="1">6019</strain>
    </source>
</reference>
<sequence length="707" mass="82349">MNKMKFNFLIIVLGLVFITMTEQVNAEEFEYPARINGEHYEVLIDGEWESITIKGVNMGMAHPGTFPGEAGIPYESYSDWIEWIGDMNANVIRVYTLHPPGFYQALYEYNEANPDKPVYLIHGFWLDENIMHGRHDAYDEELIAEFEHDAITIMDAVHGDADIPETSGKADGVYTYDVSQYTIGWMFGTEWDPTFVIETNKAYEDKRSYDGTYYRVQDAPPFETWIAQQLDFITSYEYEEYGTIRPMSFTNWVTTDTLDHISDASGDDGDDAVSVNPNLIELKDKMVEVGQFASYHIYPYYPEFMNHEPDYINYIDHRGERNNYAGYLNALRKVVDMPVVVAEFGVPASRGLTHRNPFGWDQGFNSETEQGDIVTRLYEDIIEEDYLGGIIFTWQDEWFKRTWNTMDYDLPHRRPFWSNVQTNEQQFGILSFDRLKITLDGEEEAWDNAPLYEKDDGILKSVSIDHDEAYYYVRIDYDPAFNGQFKLPLDIIPNQGNTSIDEVDLSNGIEFYVDINDEQSRVWVDNYYDFYTIQYGHLLEMIDTNGSLEVDSGEFNHINFALNREVYLPHLDETLPFEFYETGQLKAGIADPEHEDYNALNDYNWNKEEGWIEIRLPWLLIGAKDPSLRIFNANIAEDGLEAETEIDGIRMGVLAIEDARVEDSFPSMEDEVLGSLEMYTWETWHEPEYAPRLKKSYDIIKELFDRY</sequence>
<evidence type="ECO:0000313" key="2">
    <source>
        <dbReference type="Proteomes" id="UP000763505"/>
    </source>
</evidence>
<gene>
    <name evidence="1" type="ORF">K8V35_09580</name>
</gene>
<dbReference type="EMBL" id="DYYI01000107">
    <property type="protein sequence ID" value="HJE20591.1"/>
    <property type="molecule type" value="Genomic_DNA"/>
</dbReference>
<evidence type="ECO:0000313" key="1">
    <source>
        <dbReference type="EMBL" id="HJE20591.1"/>
    </source>
</evidence>
<comment type="caution">
    <text evidence="1">The sequence shown here is derived from an EMBL/GenBank/DDBJ whole genome shotgun (WGS) entry which is preliminary data.</text>
</comment>
<accession>A0A921JCL9</accession>
<organism evidence="1 2">
    <name type="scientific">Aliicoccus persicus</name>
    <dbReference type="NCBI Taxonomy" id="930138"/>
    <lineage>
        <taxon>Bacteria</taxon>
        <taxon>Bacillati</taxon>
        <taxon>Bacillota</taxon>
        <taxon>Bacilli</taxon>
        <taxon>Bacillales</taxon>
        <taxon>Staphylococcaceae</taxon>
        <taxon>Aliicoccus</taxon>
    </lineage>
</organism>
<proteinExistence type="predicted"/>
<dbReference type="Proteomes" id="UP000763505">
    <property type="component" value="Unassembled WGS sequence"/>
</dbReference>
<evidence type="ECO:0008006" key="3">
    <source>
        <dbReference type="Google" id="ProtNLM"/>
    </source>
</evidence>
<dbReference type="AlphaFoldDB" id="A0A921JCL9"/>
<protein>
    <recommendedName>
        <fullName evidence="3">Family 2 glycosyl transferase</fullName>
    </recommendedName>
</protein>
<dbReference type="SUPFAM" id="SSF51445">
    <property type="entry name" value="(Trans)glycosidases"/>
    <property type="match status" value="1"/>
</dbReference>
<dbReference type="InterPro" id="IPR017853">
    <property type="entry name" value="GH"/>
</dbReference>